<keyword evidence="1" id="KW-0560">Oxidoreductase</keyword>
<proteinExistence type="predicted"/>
<name>A0A1S1HHN2_9SPHN</name>
<dbReference type="Gene3D" id="3.40.605.10">
    <property type="entry name" value="Aldehyde Dehydrogenase, Chain A, domain 1"/>
    <property type="match status" value="1"/>
</dbReference>
<dbReference type="InterPro" id="IPR016161">
    <property type="entry name" value="Ald_DH/histidinol_DH"/>
</dbReference>
<feature type="region of interest" description="Disordered" evidence="2">
    <location>
        <begin position="136"/>
        <end position="161"/>
    </location>
</feature>
<organism evidence="3 4">
    <name type="scientific">Edaphosphingomonas haloaromaticamans</name>
    <dbReference type="NCBI Taxonomy" id="653954"/>
    <lineage>
        <taxon>Bacteria</taxon>
        <taxon>Pseudomonadati</taxon>
        <taxon>Pseudomonadota</taxon>
        <taxon>Alphaproteobacteria</taxon>
        <taxon>Sphingomonadales</taxon>
        <taxon>Rhizorhabdaceae</taxon>
        <taxon>Edaphosphingomonas</taxon>
    </lineage>
</organism>
<comment type="caution">
    <text evidence="3">The sequence shown here is derived from an EMBL/GenBank/DDBJ whole genome shotgun (WGS) entry which is preliminary data.</text>
</comment>
<dbReference type="AlphaFoldDB" id="A0A1S1HHN2"/>
<sequence>MFRWSRRRIAAPGVSPGPTRPASIQRPEGAFPERRDKSHDGRIDQFDRMERMMVDNKDTLCAALHQDFGTPPFKHLFEITMPSGVIKYCRENLKPLIAPQATPIPPRLEATGNRGRYLQGSLRRDAGDRPIQRADPAAARWGDHSTPRQKPLDPQARQYDTRNGGAVCQADPAICRPEDVAVVTTARQEIGDLLASPFDSSSSPFPRRSARQ</sequence>
<gene>
    <name evidence="3" type="ORF">BHE75_03765</name>
</gene>
<evidence type="ECO:0000313" key="4">
    <source>
        <dbReference type="Proteomes" id="UP000179467"/>
    </source>
</evidence>
<evidence type="ECO:0000313" key="3">
    <source>
        <dbReference type="EMBL" id="OHT21754.1"/>
    </source>
</evidence>
<keyword evidence="4" id="KW-1185">Reference proteome</keyword>
<dbReference type="Proteomes" id="UP000179467">
    <property type="component" value="Unassembled WGS sequence"/>
</dbReference>
<dbReference type="InterPro" id="IPR016162">
    <property type="entry name" value="Ald_DH_N"/>
</dbReference>
<evidence type="ECO:0000256" key="1">
    <source>
        <dbReference type="ARBA" id="ARBA00023002"/>
    </source>
</evidence>
<dbReference type="EMBL" id="MIPT01000001">
    <property type="protein sequence ID" value="OHT21754.1"/>
    <property type="molecule type" value="Genomic_DNA"/>
</dbReference>
<reference evidence="3 4" key="1">
    <citation type="submission" date="2016-09" db="EMBL/GenBank/DDBJ databases">
        <title>Metabolic pathway, cell adaptation mechanisms and a novel monoxygenase revealed through proteogenomic-transcription analysis of a Sphingomonas haloaromaticamans strain degrading the fungicide ortho-phenylphenol.</title>
        <authorList>
            <person name="Perruchon C."/>
            <person name="Papadopoulou E.S."/>
            <person name="Rousidou C."/>
            <person name="Vasileiadis S."/>
            <person name="Tanou G."/>
            <person name="Amoutzias G."/>
            <person name="Molassiotis A."/>
            <person name="Karpouzas D.G."/>
        </authorList>
    </citation>
    <scope>NUCLEOTIDE SEQUENCE [LARGE SCALE GENOMIC DNA]</scope>
    <source>
        <strain evidence="3 4">P3</strain>
    </source>
</reference>
<feature type="region of interest" description="Disordered" evidence="2">
    <location>
        <begin position="192"/>
        <end position="212"/>
    </location>
</feature>
<accession>A0A1S1HHN2</accession>
<dbReference type="SUPFAM" id="SSF53720">
    <property type="entry name" value="ALDH-like"/>
    <property type="match status" value="1"/>
</dbReference>
<protein>
    <submittedName>
        <fullName evidence="3">Uncharacterized protein</fullName>
    </submittedName>
</protein>
<evidence type="ECO:0000256" key="2">
    <source>
        <dbReference type="SAM" id="MobiDB-lite"/>
    </source>
</evidence>
<feature type="compositionally biased region" description="Basic and acidic residues" evidence="2">
    <location>
        <begin position="31"/>
        <end position="44"/>
    </location>
</feature>
<dbReference type="GO" id="GO:0016491">
    <property type="term" value="F:oxidoreductase activity"/>
    <property type="evidence" value="ECO:0007669"/>
    <property type="project" value="UniProtKB-KW"/>
</dbReference>
<feature type="region of interest" description="Disordered" evidence="2">
    <location>
        <begin position="1"/>
        <end position="44"/>
    </location>
</feature>